<dbReference type="AlphaFoldDB" id="A0A8W7PTU1"/>
<sequence length="132" mass="14360">MNIFDSVRQHKFILSANSIFRLSSRTSSFRSLSVMLSKLSHSCWNCFGVQKLFVSSDNRRRRRRFCSVSNSPPSEHRREDGVESCPSTVRLVHVSPGSASSFASASEPPVSSFSTSSSVVVSLPGATVSVGS</sequence>
<organism evidence="1">
    <name type="scientific">Anopheles coluzzii</name>
    <name type="common">African malaria mosquito</name>
    <dbReference type="NCBI Taxonomy" id="1518534"/>
    <lineage>
        <taxon>Eukaryota</taxon>
        <taxon>Metazoa</taxon>
        <taxon>Ecdysozoa</taxon>
        <taxon>Arthropoda</taxon>
        <taxon>Hexapoda</taxon>
        <taxon>Insecta</taxon>
        <taxon>Pterygota</taxon>
        <taxon>Neoptera</taxon>
        <taxon>Endopterygota</taxon>
        <taxon>Diptera</taxon>
        <taxon>Nematocera</taxon>
        <taxon>Culicoidea</taxon>
        <taxon>Culicidae</taxon>
        <taxon>Anophelinae</taxon>
        <taxon>Anopheles</taxon>
    </lineage>
</organism>
<dbReference type="EnsemblMetazoa" id="ACOM037469-RA">
    <property type="protein sequence ID" value="ACOM037469-PA.1"/>
    <property type="gene ID" value="ACOM037469"/>
</dbReference>
<protein>
    <submittedName>
        <fullName evidence="1">Uncharacterized protein</fullName>
    </submittedName>
</protein>
<accession>A0A8W7PTU1</accession>
<dbReference type="Proteomes" id="UP000075882">
    <property type="component" value="Unassembled WGS sequence"/>
</dbReference>
<reference evidence="1" key="1">
    <citation type="submission" date="2022-08" db="UniProtKB">
        <authorList>
            <consortium name="EnsemblMetazoa"/>
        </authorList>
    </citation>
    <scope>IDENTIFICATION</scope>
</reference>
<name>A0A8W7PTU1_ANOCL</name>
<proteinExistence type="predicted"/>
<evidence type="ECO:0000313" key="1">
    <source>
        <dbReference type="EnsemblMetazoa" id="ACOM037469-PA.1"/>
    </source>
</evidence>